<dbReference type="Proteomes" id="UP000332933">
    <property type="component" value="Unassembled WGS sequence"/>
</dbReference>
<proteinExistence type="predicted"/>
<organism evidence="2 3">
    <name type="scientific">Aphanomyces stellatus</name>
    <dbReference type="NCBI Taxonomy" id="120398"/>
    <lineage>
        <taxon>Eukaryota</taxon>
        <taxon>Sar</taxon>
        <taxon>Stramenopiles</taxon>
        <taxon>Oomycota</taxon>
        <taxon>Saprolegniomycetes</taxon>
        <taxon>Saprolegniales</taxon>
        <taxon>Verrucalvaceae</taxon>
        <taxon>Aphanomyces</taxon>
    </lineage>
</organism>
<reference evidence="1" key="2">
    <citation type="submission" date="2019-06" db="EMBL/GenBank/DDBJ databases">
        <title>Genomics analysis of Aphanomyces spp. identifies a new class of oomycete effector associated with host adaptation.</title>
        <authorList>
            <person name="Gaulin E."/>
        </authorList>
    </citation>
    <scope>NUCLEOTIDE SEQUENCE</scope>
    <source>
        <strain evidence="1">CBS 578.67</strain>
    </source>
</reference>
<gene>
    <name evidence="2" type="primary">Aste57867_2321</name>
    <name evidence="1" type="ORF">As57867_002316</name>
    <name evidence="2" type="ORF">ASTE57867_2321</name>
</gene>
<evidence type="ECO:0000313" key="3">
    <source>
        <dbReference type="Proteomes" id="UP000332933"/>
    </source>
</evidence>
<protein>
    <submittedName>
        <fullName evidence="2">Aste57867_2321 protein</fullName>
    </submittedName>
</protein>
<sequence>MPALLLGELTQWQHDFGEAAEAQGVLPAPANIRDSRDTQAEYLLRFLNTKLAIARVAKLNPLATFSNQHPFALLSEEEFKAYVTRAAFAEGQKAVAALTKANLLINATTAASSVSVDWSKGSCMPPLRNQDESVAVEPFRRLMWPKWPTASPLANCFSCPSNKWSVVPPTAATRAATAVFPGLPLTTFLKTDSASTKTGKCTCLI</sequence>
<evidence type="ECO:0000313" key="1">
    <source>
        <dbReference type="EMBL" id="KAF0717386.1"/>
    </source>
</evidence>
<reference evidence="2 3" key="1">
    <citation type="submission" date="2019-03" db="EMBL/GenBank/DDBJ databases">
        <authorList>
            <person name="Gaulin E."/>
            <person name="Dumas B."/>
        </authorList>
    </citation>
    <scope>NUCLEOTIDE SEQUENCE [LARGE SCALE GENOMIC DNA]</scope>
    <source>
        <strain evidence="2">CBS 568.67</strain>
    </source>
</reference>
<dbReference type="EMBL" id="CAADRA010000258">
    <property type="protein sequence ID" value="VFT79523.1"/>
    <property type="molecule type" value="Genomic_DNA"/>
</dbReference>
<dbReference type="AlphaFoldDB" id="A0A485K802"/>
<dbReference type="EMBL" id="VJMH01000258">
    <property type="protein sequence ID" value="KAF0717386.1"/>
    <property type="molecule type" value="Genomic_DNA"/>
</dbReference>
<dbReference type="OrthoDB" id="160100at2759"/>
<keyword evidence="3" id="KW-1185">Reference proteome</keyword>
<accession>A0A485K802</accession>
<name>A0A485K802_9STRA</name>
<evidence type="ECO:0000313" key="2">
    <source>
        <dbReference type="EMBL" id="VFT79523.1"/>
    </source>
</evidence>